<dbReference type="InterPro" id="IPR017143">
    <property type="entry name" value="UCP037225"/>
</dbReference>
<dbReference type="Pfam" id="PF14255">
    <property type="entry name" value="Zn_ribbon_21"/>
    <property type="match status" value="1"/>
</dbReference>
<organism evidence="1 3">
    <name type="scientific">Neptunomonas phycophila</name>
    <dbReference type="NCBI Taxonomy" id="1572645"/>
    <lineage>
        <taxon>Bacteria</taxon>
        <taxon>Pseudomonadati</taxon>
        <taxon>Pseudomonadota</taxon>
        <taxon>Gammaproteobacteria</taxon>
        <taxon>Oceanospirillales</taxon>
        <taxon>Oceanospirillaceae</taxon>
        <taxon>Neptunomonas</taxon>
    </lineage>
</organism>
<dbReference type="GeneID" id="89457395"/>
<evidence type="ECO:0000313" key="1">
    <source>
        <dbReference type="EMBL" id="MDO6454136.1"/>
    </source>
</evidence>
<dbReference type="EMBL" id="JAUOPG010000007">
    <property type="protein sequence ID" value="MDO6454136.1"/>
    <property type="molecule type" value="Genomic_DNA"/>
</dbReference>
<dbReference type="Proteomes" id="UP001169862">
    <property type="component" value="Unassembled WGS sequence"/>
</dbReference>
<evidence type="ECO:0000313" key="4">
    <source>
        <dbReference type="Proteomes" id="UP001177341"/>
    </source>
</evidence>
<evidence type="ECO:0000313" key="3">
    <source>
        <dbReference type="Proteomes" id="UP001169862"/>
    </source>
</evidence>
<dbReference type="InterPro" id="IPR025990">
    <property type="entry name" value="zinc_ribbon_bacterial"/>
</dbReference>
<keyword evidence="4" id="KW-1185">Reference proteome</keyword>
<reference evidence="1" key="1">
    <citation type="submission" date="2023-07" db="EMBL/GenBank/DDBJ databases">
        <title>Genome content predicts the carbon catabolic preferences of heterotrophic bacteria.</title>
        <authorList>
            <person name="Gralka M."/>
        </authorList>
    </citation>
    <scope>NUCLEOTIDE SEQUENCE</scope>
    <source>
        <strain evidence="2">5G01</strain>
        <strain evidence="1">I2M16</strain>
    </source>
</reference>
<dbReference type="RefSeq" id="WP_075173709.1">
    <property type="nucleotide sequence ID" value="NZ_CAXHZV010000007.1"/>
</dbReference>
<dbReference type="Proteomes" id="UP001177341">
    <property type="component" value="Unassembled WGS sequence"/>
</dbReference>
<sequence>MSFLDEQEIGCPYCGERITVLIDPTDSDQQYIEDCQVCCRPIDFFVSETEEGDLQVHVQSENE</sequence>
<protein>
    <submittedName>
        <fullName evidence="1">CPXCG motif-containing cysteine-rich protein</fullName>
    </submittedName>
</protein>
<name>A0AAW7XI94_9GAMM</name>
<dbReference type="AlphaFoldDB" id="A0AAW7XI94"/>
<accession>A0AAW7XI94</accession>
<comment type="caution">
    <text evidence="1">The sequence shown here is derived from an EMBL/GenBank/DDBJ whole genome shotgun (WGS) entry which is preliminary data.</text>
</comment>
<dbReference type="EMBL" id="JAUYVO010000007">
    <property type="protein sequence ID" value="MDP2523267.1"/>
    <property type="molecule type" value="Genomic_DNA"/>
</dbReference>
<evidence type="ECO:0000313" key="2">
    <source>
        <dbReference type="EMBL" id="MDP2523267.1"/>
    </source>
</evidence>
<proteinExistence type="predicted"/>
<gene>
    <name evidence="1" type="ORF">Q4490_11250</name>
    <name evidence="2" type="ORF">Q8W30_11850</name>
</gene>
<dbReference type="PIRSF" id="PIRSF037225">
    <property type="entry name" value="UCP037225"/>
    <property type="match status" value="1"/>
</dbReference>